<dbReference type="Pfam" id="PF12679">
    <property type="entry name" value="ABC2_membrane_2"/>
    <property type="match status" value="1"/>
</dbReference>
<evidence type="ECO:0000313" key="3">
    <source>
        <dbReference type="Proteomes" id="UP000681027"/>
    </source>
</evidence>
<comment type="caution">
    <text evidence="2">The sequence shown here is derived from an EMBL/GenBank/DDBJ whole genome shotgun (WGS) entry which is preliminary data.</text>
</comment>
<gene>
    <name evidence="2" type="ORF">KHA94_14580</name>
</gene>
<dbReference type="Proteomes" id="UP000681027">
    <property type="component" value="Unassembled WGS sequence"/>
</dbReference>
<dbReference type="PANTHER" id="PTHR37305:SF1">
    <property type="entry name" value="MEMBRANE PROTEIN"/>
    <property type="match status" value="1"/>
</dbReference>
<keyword evidence="1" id="KW-1133">Transmembrane helix</keyword>
<feature type="transmembrane region" description="Helical" evidence="1">
    <location>
        <begin position="205"/>
        <end position="227"/>
    </location>
</feature>
<reference evidence="2 3" key="1">
    <citation type="submission" date="2021-05" db="EMBL/GenBank/DDBJ databases">
        <title>Novel Bacillus species.</title>
        <authorList>
            <person name="Liu G."/>
        </authorList>
    </citation>
    <scope>NUCLEOTIDE SEQUENCE [LARGE SCALE GENOMIC DNA]</scope>
    <source>
        <strain evidence="2 3">FJAT-49705</strain>
    </source>
</reference>
<name>A0ABS5NUB7_9BACI</name>
<dbReference type="EMBL" id="JAGYPM010000003">
    <property type="protein sequence ID" value="MBS4191413.1"/>
    <property type="molecule type" value="Genomic_DNA"/>
</dbReference>
<feature type="transmembrane region" description="Helical" evidence="1">
    <location>
        <begin position="239"/>
        <end position="259"/>
    </location>
</feature>
<keyword evidence="3" id="KW-1185">Reference proteome</keyword>
<feature type="transmembrane region" description="Helical" evidence="1">
    <location>
        <begin position="290"/>
        <end position="312"/>
    </location>
</feature>
<feature type="transmembrane region" description="Helical" evidence="1">
    <location>
        <begin position="114"/>
        <end position="136"/>
    </location>
</feature>
<evidence type="ECO:0000256" key="1">
    <source>
        <dbReference type="SAM" id="Phobius"/>
    </source>
</evidence>
<protein>
    <submittedName>
        <fullName evidence="2">ABC transporter permease</fullName>
    </submittedName>
</protein>
<feature type="transmembrane region" description="Helical" evidence="1">
    <location>
        <begin position="157"/>
        <end position="185"/>
    </location>
</feature>
<feature type="transmembrane region" description="Helical" evidence="1">
    <location>
        <begin position="20"/>
        <end position="38"/>
    </location>
</feature>
<sequence length="319" mass="36177">MLNLIKNEWMKIFKRSGTYVMIGILLLVTTVAGGFIKYQDSKGSVPDNSDWKKGLQVQNEEYNKHLNEMGSSASKDVKEYYERNIAINNYRIEHDISPNEEYSVWGFVSNISDLIDFVGLFVIIIAAGIVSSEFNWGTIKLLLIRPIKREKILLSKYITVLLFGLFMLFILFAYSAVLGAILFGLPENPLSYLNYYAGEVKEQNIIVHLIITYGMKSVSMLMLATMAFMISAAFRNSSLAIGLALFLLFMGEQVTRLISMKYEWAKYSLFANTDLLQYIEGTPMVEGMTLGFSAVMLILYFLLFQVIAFGVFKKRDVAA</sequence>
<proteinExistence type="predicted"/>
<dbReference type="RefSeq" id="WP_213102850.1">
    <property type="nucleotide sequence ID" value="NZ_JAGYPM010000003.1"/>
</dbReference>
<accession>A0ABS5NUB7</accession>
<organism evidence="2 3">
    <name type="scientific">Cytobacillus citreus</name>
    <dbReference type="NCBI Taxonomy" id="2833586"/>
    <lineage>
        <taxon>Bacteria</taxon>
        <taxon>Bacillati</taxon>
        <taxon>Bacillota</taxon>
        <taxon>Bacilli</taxon>
        <taxon>Bacillales</taxon>
        <taxon>Bacillaceae</taxon>
        <taxon>Cytobacillus</taxon>
    </lineage>
</organism>
<keyword evidence="1" id="KW-0472">Membrane</keyword>
<dbReference type="PANTHER" id="PTHR37305">
    <property type="entry name" value="INTEGRAL MEMBRANE PROTEIN-RELATED"/>
    <property type="match status" value="1"/>
</dbReference>
<keyword evidence="1" id="KW-0812">Transmembrane</keyword>
<evidence type="ECO:0000313" key="2">
    <source>
        <dbReference type="EMBL" id="MBS4191413.1"/>
    </source>
</evidence>